<evidence type="ECO:0000256" key="1">
    <source>
        <dbReference type="ARBA" id="ARBA00023015"/>
    </source>
</evidence>
<evidence type="ECO:0000313" key="6">
    <source>
        <dbReference type="EMBL" id="WCR02106.1"/>
    </source>
</evidence>
<evidence type="ECO:0000256" key="3">
    <source>
        <dbReference type="ARBA" id="ARBA00023163"/>
    </source>
</evidence>
<dbReference type="PROSITE" id="PS50932">
    <property type="entry name" value="HTH_LACI_2"/>
    <property type="match status" value="1"/>
</dbReference>
<keyword evidence="8" id="KW-1185">Reference proteome</keyword>
<accession>A0AA46A600</accession>
<dbReference type="Pfam" id="PF00356">
    <property type="entry name" value="LacI"/>
    <property type="match status" value="1"/>
</dbReference>
<reference evidence="5 7" key="1">
    <citation type="submission" date="2017-01" db="EMBL/GenBank/DDBJ databases">
        <authorList>
            <person name="Varghese N."/>
            <person name="Submissions S."/>
        </authorList>
    </citation>
    <scope>NUCLEOTIDE SEQUENCE [LARGE SCALE GENOMIC DNA]</scope>
    <source>
        <strain evidence="5 7">DSM 18447</strain>
    </source>
</reference>
<dbReference type="GO" id="GO:0003700">
    <property type="term" value="F:DNA-binding transcription factor activity"/>
    <property type="evidence" value="ECO:0007669"/>
    <property type="project" value="TreeGrafter"/>
</dbReference>
<proteinExistence type="predicted"/>
<organism evidence="5 7">
    <name type="scientific">Paracoccus saliphilus</name>
    <dbReference type="NCBI Taxonomy" id="405559"/>
    <lineage>
        <taxon>Bacteria</taxon>
        <taxon>Pseudomonadati</taxon>
        <taxon>Pseudomonadota</taxon>
        <taxon>Alphaproteobacteria</taxon>
        <taxon>Rhodobacterales</taxon>
        <taxon>Paracoccaceae</taxon>
        <taxon>Paracoccus</taxon>
    </lineage>
</organism>
<dbReference type="PANTHER" id="PTHR30146">
    <property type="entry name" value="LACI-RELATED TRANSCRIPTIONAL REPRESSOR"/>
    <property type="match status" value="1"/>
</dbReference>
<dbReference type="EMBL" id="FTOU01000008">
    <property type="protein sequence ID" value="SIS90066.1"/>
    <property type="molecule type" value="Genomic_DNA"/>
</dbReference>
<dbReference type="Gene3D" id="3.40.50.2300">
    <property type="match status" value="2"/>
</dbReference>
<dbReference type="PANTHER" id="PTHR30146:SF155">
    <property type="entry name" value="ALANINE RACEMASE"/>
    <property type="match status" value="1"/>
</dbReference>
<protein>
    <submittedName>
        <fullName evidence="6">Substrate-binding domain-containing protein</fullName>
    </submittedName>
    <submittedName>
        <fullName evidence="5">Transcriptional regulator, LacI family</fullName>
    </submittedName>
</protein>
<evidence type="ECO:0000313" key="7">
    <source>
        <dbReference type="Proteomes" id="UP000186216"/>
    </source>
</evidence>
<evidence type="ECO:0000313" key="5">
    <source>
        <dbReference type="EMBL" id="SIS90066.1"/>
    </source>
</evidence>
<dbReference type="SUPFAM" id="SSF47413">
    <property type="entry name" value="lambda repressor-like DNA-binding domains"/>
    <property type="match status" value="1"/>
</dbReference>
<gene>
    <name evidence="6" type="ORF">JHX88_14505</name>
    <name evidence="5" type="ORF">SAMN05421772_10821</name>
</gene>
<keyword evidence="3" id="KW-0804">Transcription</keyword>
<dbReference type="GO" id="GO:0000976">
    <property type="term" value="F:transcription cis-regulatory region binding"/>
    <property type="evidence" value="ECO:0007669"/>
    <property type="project" value="TreeGrafter"/>
</dbReference>
<dbReference type="InterPro" id="IPR046335">
    <property type="entry name" value="LacI/GalR-like_sensor"/>
</dbReference>
<reference evidence="6 8" key="2">
    <citation type="submission" date="2021-01" db="EMBL/GenBank/DDBJ databases">
        <title>Biogeographic distribution of Paracoccus.</title>
        <authorList>
            <person name="Hollensteiner J."/>
            <person name="Leineberger J."/>
            <person name="Brinkhoff T."/>
            <person name="Daniel R."/>
        </authorList>
    </citation>
    <scope>NUCLEOTIDE SEQUENCE [LARGE SCALE GENOMIC DNA]</scope>
    <source>
        <strain evidence="6 8">DSM 18447</strain>
    </source>
</reference>
<keyword evidence="2" id="KW-0238">DNA-binding</keyword>
<dbReference type="SUPFAM" id="SSF53822">
    <property type="entry name" value="Periplasmic binding protein-like I"/>
    <property type="match status" value="1"/>
</dbReference>
<dbReference type="Proteomes" id="UP001215549">
    <property type="component" value="Chromosome"/>
</dbReference>
<dbReference type="InterPro" id="IPR000843">
    <property type="entry name" value="HTH_LacI"/>
</dbReference>
<sequence>MTGSEADRGRITINDVADHLALSKGTVSRALNGYDDIAEATRLRVVRAAERLGYRPLSHAQAIRNGRSRALGLVIDHGEHDHHRPFIADFLAGISTAASEADWTLTVATAANMQASLNQLRHLNEDRKADGFIVPRTMIEDPRISYLQSAQIPYVLYGRSETPGAHHYYDIRGEDAMADAVSRLAALGHSRIAFVGGGAHYMYACLRHLGYRDGLARAGIAIDPVLEDSSALDRTSGARATAHLLDLDQPPTAIVFAVDRAALGAWDIARERGLRIGTDLSVVGYDGIAEGAYLDPPLASYDVNNFEAGKTLASILIRVLRGYSGEPIQEYGQAMFLDRGSVGPCPAGDDPAGNSYQVR</sequence>
<feature type="domain" description="HTH lacI-type" evidence="4">
    <location>
        <begin position="11"/>
        <end position="65"/>
    </location>
</feature>
<dbReference type="Gene3D" id="1.10.260.40">
    <property type="entry name" value="lambda repressor-like DNA-binding domains"/>
    <property type="match status" value="1"/>
</dbReference>
<name>A0AA46A600_9RHOB</name>
<dbReference type="EMBL" id="CP067140">
    <property type="protein sequence ID" value="WCR02106.1"/>
    <property type="molecule type" value="Genomic_DNA"/>
</dbReference>
<dbReference type="Proteomes" id="UP000186216">
    <property type="component" value="Unassembled WGS sequence"/>
</dbReference>
<evidence type="ECO:0000256" key="2">
    <source>
        <dbReference type="ARBA" id="ARBA00023125"/>
    </source>
</evidence>
<dbReference type="CDD" id="cd01392">
    <property type="entry name" value="HTH_LacI"/>
    <property type="match status" value="1"/>
</dbReference>
<dbReference type="SMART" id="SM00354">
    <property type="entry name" value="HTH_LACI"/>
    <property type="match status" value="1"/>
</dbReference>
<dbReference type="RefSeq" id="WP_076526355.1">
    <property type="nucleotide sequence ID" value="NZ_CP067140.1"/>
</dbReference>
<dbReference type="Pfam" id="PF13377">
    <property type="entry name" value="Peripla_BP_3"/>
    <property type="match status" value="1"/>
</dbReference>
<keyword evidence="1" id="KW-0805">Transcription regulation</keyword>
<evidence type="ECO:0000259" key="4">
    <source>
        <dbReference type="PROSITE" id="PS50932"/>
    </source>
</evidence>
<dbReference type="AlphaFoldDB" id="A0AA46A600"/>
<dbReference type="InterPro" id="IPR028082">
    <property type="entry name" value="Peripla_BP_I"/>
</dbReference>
<dbReference type="InterPro" id="IPR010982">
    <property type="entry name" value="Lambda_DNA-bd_dom_sf"/>
</dbReference>
<evidence type="ECO:0000313" key="8">
    <source>
        <dbReference type="Proteomes" id="UP001215549"/>
    </source>
</evidence>